<evidence type="ECO:0000313" key="10">
    <source>
        <dbReference type="Proteomes" id="UP000310636"/>
    </source>
</evidence>
<feature type="domain" description="ABC transmembrane type-1" evidence="8">
    <location>
        <begin position="49"/>
        <end position="249"/>
    </location>
</feature>
<accession>A0A4S4BTR9</accession>
<feature type="transmembrane region" description="Helical" evidence="7">
    <location>
        <begin position="45"/>
        <end position="72"/>
    </location>
</feature>
<evidence type="ECO:0000256" key="6">
    <source>
        <dbReference type="ARBA" id="ARBA00023136"/>
    </source>
</evidence>
<dbReference type="Pfam" id="PF00528">
    <property type="entry name" value="BPD_transp_1"/>
    <property type="match status" value="1"/>
</dbReference>
<keyword evidence="6 7" id="KW-0472">Membrane</keyword>
<dbReference type="PROSITE" id="PS50928">
    <property type="entry name" value="ABC_TM1"/>
    <property type="match status" value="1"/>
</dbReference>
<organism evidence="9 10">
    <name type="scientific">Cohnella fermenti</name>
    <dbReference type="NCBI Taxonomy" id="2565925"/>
    <lineage>
        <taxon>Bacteria</taxon>
        <taxon>Bacillati</taxon>
        <taxon>Bacillota</taxon>
        <taxon>Bacilli</taxon>
        <taxon>Bacillales</taxon>
        <taxon>Paenibacillaceae</taxon>
        <taxon>Cohnella</taxon>
    </lineage>
</organism>
<evidence type="ECO:0000259" key="8">
    <source>
        <dbReference type="PROSITE" id="PS50928"/>
    </source>
</evidence>
<dbReference type="GO" id="GO:0005886">
    <property type="term" value="C:plasma membrane"/>
    <property type="evidence" value="ECO:0007669"/>
    <property type="project" value="UniProtKB-SubCell"/>
</dbReference>
<keyword evidence="4 7" id="KW-0812">Transmembrane</keyword>
<dbReference type="SUPFAM" id="SSF161098">
    <property type="entry name" value="MetI-like"/>
    <property type="match status" value="1"/>
</dbReference>
<evidence type="ECO:0000256" key="5">
    <source>
        <dbReference type="ARBA" id="ARBA00022989"/>
    </source>
</evidence>
<dbReference type="Proteomes" id="UP000310636">
    <property type="component" value="Unassembled WGS sequence"/>
</dbReference>
<comment type="similarity">
    <text evidence="7">Belongs to the binding-protein-dependent transport system permease family.</text>
</comment>
<evidence type="ECO:0000256" key="1">
    <source>
        <dbReference type="ARBA" id="ARBA00004651"/>
    </source>
</evidence>
<gene>
    <name evidence="9" type="ORF">E6C55_14455</name>
</gene>
<dbReference type="InterPro" id="IPR000515">
    <property type="entry name" value="MetI-like"/>
</dbReference>
<dbReference type="InterPro" id="IPR035906">
    <property type="entry name" value="MetI-like_sf"/>
</dbReference>
<dbReference type="AlphaFoldDB" id="A0A4S4BTR9"/>
<reference evidence="9 10" key="1">
    <citation type="submission" date="2019-04" db="EMBL/GenBank/DDBJ databases">
        <title>Cohnella sp. nov. isolated from preserved vegetables.</title>
        <authorList>
            <person name="Lin S.-Y."/>
            <person name="Hung M.-H."/>
            <person name="Young C.-C."/>
        </authorList>
    </citation>
    <scope>NUCLEOTIDE SEQUENCE [LARGE SCALE GENOMIC DNA]</scope>
    <source>
        <strain evidence="9 10">CC-MHH1044</strain>
    </source>
</reference>
<dbReference type="CDD" id="cd06261">
    <property type="entry name" value="TM_PBP2"/>
    <property type="match status" value="1"/>
</dbReference>
<dbReference type="Gene3D" id="1.10.3720.10">
    <property type="entry name" value="MetI-like"/>
    <property type="match status" value="1"/>
</dbReference>
<feature type="transmembrane region" description="Helical" evidence="7">
    <location>
        <begin position="118"/>
        <end position="136"/>
    </location>
</feature>
<feature type="transmembrane region" description="Helical" evidence="7">
    <location>
        <begin position="230"/>
        <end position="249"/>
    </location>
</feature>
<comment type="caution">
    <text evidence="9">The sequence shown here is derived from an EMBL/GenBank/DDBJ whole genome shotgun (WGS) entry which is preliminary data.</text>
</comment>
<proteinExistence type="inferred from homology"/>
<keyword evidence="3" id="KW-1003">Cell membrane</keyword>
<evidence type="ECO:0000256" key="3">
    <source>
        <dbReference type="ARBA" id="ARBA00022475"/>
    </source>
</evidence>
<dbReference type="EMBL" id="SSOB01000016">
    <property type="protein sequence ID" value="THF78484.1"/>
    <property type="molecule type" value="Genomic_DNA"/>
</dbReference>
<evidence type="ECO:0000256" key="4">
    <source>
        <dbReference type="ARBA" id="ARBA00022692"/>
    </source>
</evidence>
<dbReference type="PANTHER" id="PTHR43744">
    <property type="entry name" value="ABC TRANSPORTER PERMEASE PROTEIN MG189-RELATED-RELATED"/>
    <property type="match status" value="1"/>
</dbReference>
<evidence type="ECO:0000313" key="9">
    <source>
        <dbReference type="EMBL" id="THF78484.1"/>
    </source>
</evidence>
<dbReference type="PANTHER" id="PTHR43744:SF9">
    <property type="entry name" value="POLYGALACTURONAN_RHAMNOGALACTURONAN TRANSPORT SYSTEM PERMEASE PROTEIN YTCP"/>
    <property type="match status" value="1"/>
</dbReference>
<feature type="transmembrane region" description="Helical" evidence="7">
    <location>
        <begin position="84"/>
        <end position="106"/>
    </location>
</feature>
<sequence>MLFPFLNVLAGSFSSGTALLRGEVDLLPVGFNLDNYRAVMTDPAIWRSFGVTVYVTSIGTALSLIFTSLMAYALTREELRGKRWIMMLIVFTMIFQIPLIPNFLLIKGLGLLNTLWSIILPTLISSYNLIIMIAFFRNLEEGVIEAAKIDGSSEYGIWWRIVLPVSIPSLSTIGLFYAVSLWNGYYNAIMFIQDSKLYPLQVKVRQLLTGSDADELMRTAGTALQSMEGIRMATIIFTTLPILLIYPLIQKHFVKGSMLGAVKG</sequence>
<keyword evidence="10" id="KW-1185">Reference proteome</keyword>
<keyword evidence="2 7" id="KW-0813">Transport</keyword>
<keyword evidence="5 7" id="KW-1133">Transmembrane helix</keyword>
<feature type="transmembrane region" description="Helical" evidence="7">
    <location>
        <begin position="157"/>
        <end position="179"/>
    </location>
</feature>
<name>A0A4S4BTR9_9BACL</name>
<dbReference type="GO" id="GO:0055085">
    <property type="term" value="P:transmembrane transport"/>
    <property type="evidence" value="ECO:0007669"/>
    <property type="project" value="InterPro"/>
</dbReference>
<comment type="subcellular location">
    <subcellularLocation>
        <location evidence="1 7">Cell membrane</location>
        <topology evidence="1 7">Multi-pass membrane protein</topology>
    </subcellularLocation>
</comment>
<evidence type="ECO:0000256" key="2">
    <source>
        <dbReference type="ARBA" id="ARBA00022448"/>
    </source>
</evidence>
<evidence type="ECO:0000256" key="7">
    <source>
        <dbReference type="RuleBase" id="RU363032"/>
    </source>
</evidence>
<protein>
    <submittedName>
        <fullName evidence="9">Carbohydrate ABC transporter permease</fullName>
    </submittedName>
</protein>
<dbReference type="OrthoDB" id="9810086at2"/>